<keyword evidence="1" id="KW-0472">Membrane</keyword>
<dbReference type="EMBL" id="CM004466">
    <property type="protein sequence ID" value="OCU01098.1"/>
    <property type="molecule type" value="Genomic_DNA"/>
</dbReference>
<proteinExistence type="predicted"/>
<sequence>MKKNQLPKHTVVWVIGASCQIIMGFFCTSFALLRVRHTSCRCFPCTHQLKRRPLIPSSVAHSAHFTKEKRHNFKQYFTLHHKQFLLPKKKRIGRRRAVSFIPINPLLPLEQPRLWPHYR</sequence>
<gene>
    <name evidence="2" type="ORF">XELAEV_18006881mg</name>
</gene>
<name>A0A974E1Q5_XENLA</name>
<reference evidence="3" key="1">
    <citation type="journal article" date="2016" name="Nature">
        <title>Genome evolution in the allotetraploid frog Xenopus laevis.</title>
        <authorList>
            <person name="Session A.M."/>
            <person name="Uno Y."/>
            <person name="Kwon T."/>
            <person name="Chapman J.A."/>
            <person name="Toyoda A."/>
            <person name="Takahashi S."/>
            <person name="Fukui A."/>
            <person name="Hikosaka A."/>
            <person name="Suzuki A."/>
            <person name="Kondo M."/>
            <person name="van Heeringen S.J."/>
            <person name="Quigley I."/>
            <person name="Heinz S."/>
            <person name="Ogino H."/>
            <person name="Ochi H."/>
            <person name="Hellsten U."/>
            <person name="Lyons J.B."/>
            <person name="Simakov O."/>
            <person name="Putnam N."/>
            <person name="Stites J."/>
            <person name="Kuroki Y."/>
            <person name="Tanaka T."/>
            <person name="Michiue T."/>
            <person name="Watanabe M."/>
            <person name="Bogdanovic O."/>
            <person name="Lister R."/>
            <person name="Georgiou G."/>
            <person name="Paranjpe S.S."/>
            <person name="van Kruijsbergen I."/>
            <person name="Shu S."/>
            <person name="Carlson J."/>
            <person name="Kinoshita T."/>
            <person name="Ohta Y."/>
            <person name="Mawaribuchi S."/>
            <person name="Jenkins J."/>
            <person name="Grimwood J."/>
            <person name="Schmutz J."/>
            <person name="Mitros T."/>
            <person name="Mozaffari S.V."/>
            <person name="Suzuki Y."/>
            <person name="Haramoto Y."/>
            <person name="Yamamoto T.S."/>
            <person name="Takagi C."/>
            <person name="Heald R."/>
            <person name="Miller K."/>
            <person name="Haudenschild C."/>
            <person name="Kitzman J."/>
            <person name="Nakayama T."/>
            <person name="Izutsu Y."/>
            <person name="Robert J."/>
            <person name="Fortriede J."/>
            <person name="Burns K."/>
            <person name="Lotay V."/>
            <person name="Karimi K."/>
            <person name="Yasuoka Y."/>
            <person name="Dichmann D.S."/>
            <person name="Flajnik M.F."/>
            <person name="Houston D.W."/>
            <person name="Shendure J."/>
            <person name="DuPasquier L."/>
            <person name="Vize P.D."/>
            <person name="Zorn A.M."/>
            <person name="Ito M."/>
            <person name="Marcotte E.M."/>
            <person name="Wallingford J.B."/>
            <person name="Ito Y."/>
            <person name="Asashima M."/>
            <person name="Ueno N."/>
            <person name="Matsuda Y."/>
            <person name="Veenstra G.J."/>
            <person name="Fujiyama A."/>
            <person name="Harland R.M."/>
            <person name="Taira M."/>
            <person name="Rokhsar D.S."/>
        </authorList>
    </citation>
    <scope>NUCLEOTIDE SEQUENCE [LARGE SCALE GENOMIC DNA]</scope>
    <source>
        <strain evidence="3">J</strain>
    </source>
</reference>
<evidence type="ECO:0000256" key="1">
    <source>
        <dbReference type="SAM" id="Phobius"/>
    </source>
</evidence>
<evidence type="ECO:0000313" key="2">
    <source>
        <dbReference type="EMBL" id="OCU01098.1"/>
    </source>
</evidence>
<dbReference type="PROSITE" id="PS51257">
    <property type="entry name" value="PROKAR_LIPOPROTEIN"/>
    <property type="match status" value="1"/>
</dbReference>
<feature type="transmembrane region" description="Helical" evidence="1">
    <location>
        <begin position="12"/>
        <end position="33"/>
    </location>
</feature>
<accession>A0A974E1Q5</accession>
<protein>
    <submittedName>
        <fullName evidence="2">Uncharacterized protein</fullName>
    </submittedName>
</protein>
<dbReference type="Proteomes" id="UP000694892">
    <property type="component" value="Chromosome 1L"/>
</dbReference>
<dbReference type="AlphaFoldDB" id="A0A974E1Q5"/>
<keyword evidence="1" id="KW-1133">Transmembrane helix</keyword>
<organism evidence="2 3">
    <name type="scientific">Xenopus laevis</name>
    <name type="common">African clawed frog</name>
    <dbReference type="NCBI Taxonomy" id="8355"/>
    <lineage>
        <taxon>Eukaryota</taxon>
        <taxon>Metazoa</taxon>
        <taxon>Chordata</taxon>
        <taxon>Craniata</taxon>
        <taxon>Vertebrata</taxon>
        <taxon>Euteleostomi</taxon>
        <taxon>Amphibia</taxon>
        <taxon>Batrachia</taxon>
        <taxon>Anura</taxon>
        <taxon>Pipoidea</taxon>
        <taxon>Pipidae</taxon>
        <taxon>Xenopodinae</taxon>
        <taxon>Xenopus</taxon>
        <taxon>Xenopus</taxon>
    </lineage>
</organism>
<evidence type="ECO:0000313" key="3">
    <source>
        <dbReference type="Proteomes" id="UP000694892"/>
    </source>
</evidence>
<keyword evidence="1" id="KW-0812">Transmembrane</keyword>